<evidence type="ECO:0000313" key="1">
    <source>
        <dbReference type="EMBL" id="CAA0384518.1"/>
    </source>
</evidence>
<dbReference type="InterPro" id="IPR011990">
    <property type="entry name" value="TPR-like_helical_dom_sf"/>
</dbReference>
<dbReference type="OrthoDB" id="1034539at2759"/>
<evidence type="ECO:0000313" key="2">
    <source>
        <dbReference type="Proteomes" id="UP000434276"/>
    </source>
</evidence>
<proteinExistence type="predicted"/>
<reference evidence="1 2" key="1">
    <citation type="submission" date="2019-12" db="EMBL/GenBank/DDBJ databases">
        <authorList>
            <person name="Jiao W.-B."/>
            <person name="Schneeberger K."/>
        </authorList>
    </citation>
    <scope>NUCLEOTIDE SEQUENCE [LARGE SCALE GENOMIC DNA]</scope>
    <source>
        <strain evidence="2">cv. C24</strain>
    </source>
</reference>
<sequence length="110" mass="13069">MDMLEDEMSLCKVMMLYLAEGRSLELIENIFRSSKTNGRVIYNTMISVYGKHFAENAHQLFLEMVNNRIRLSGHTFKYHLEAWTIACKPQRTLEFLHFMILFFIKGKKKM</sequence>
<protein>
    <submittedName>
        <fullName evidence="1">Uncharacterized protein</fullName>
    </submittedName>
</protein>
<dbReference type="EMBL" id="CACSHJ010000089">
    <property type="protein sequence ID" value="CAA0384518.1"/>
    <property type="molecule type" value="Genomic_DNA"/>
</dbReference>
<dbReference type="AlphaFoldDB" id="A0A5S9XJJ0"/>
<dbReference type="Proteomes" id="UP000434276">
    <property type="component" value="Unassembled WGS sequence"/>
</dbReference>
<gene>
    <name evidence="1" type="ORF">C24_LOCUS14702</name>
</gene>
<organism evidence="1 2">
    <name type="scientific">Arabidopsis thaliana</name>
    <name type="common">Mouse-ear cress</name>
    <dbReference type="NCBI Taxonomy" id="3702"/>
    <lineage>
        <taxon>Eukaryota</taxon>
        <taxon>Viridiplantae</taxon>
        <taxon>Streptophyta</taxon>
        <taxon>Embryophyta</taxon>
        <taxon>Tracheophyta</taxon>
        <taxon>Spermatophyta</taxon>
        <taxon>Magnoliopsida</taxon>
        <taxon>eudicotyledons</taxon>
        <taxon>Gunneridae</taxon>
        <taxon>Pentapetalae</taxon>
        <taxon>rosids</taxon>
        <taxon>malvids</taxon>
        <taxon>Brassicales</taxon>
        <taxon>Brassicaceae</taxon>
        <taxon>Camelineae</taxon>
        <taxon>Arabidopsis</taxon>
    </lineage>
</organism>
<name>A0A5S9XJJ0_ARATH</name>
<dbReference type="Gene3D" id="1.25.40.10">
    <property type="entry name" value="Tetratricopeptide repeat domain"/>
    <property type="match status" value="1"/>
</dbReference>
<accession>A0A5S9XJJ0</accession>